<evidence type="ECO:0000259" key="4">
    <source>
        <dbReference type="PROSITE" id="PS51462"/>
    </source>
</evidence>
<dbReference type="PROSITE" id="PS00893">
    <property type="entry name" value="NUDIX_BOX"/>
    <property type="match status" value="1"/>
</dbReference>
<dbReference type="Gene3D" id="3.90.79.10">
    <property type="entry name" value="Nucleoside Triphosphate Pyrophosphohydrolase"/>
    <property type="match status" value="1"/>
</dbReference>
<dbReference type="InterPro" id="IPR000086">
    <property type="entry name" value="NUDIX_hydrolase_dom"/>
</dbReference>
<dbReference type="GO" id="GO:0016787">
    <property type="term" value="F:hydrolase activity"/>
    <property type="evidence" value="ECO:0007669"/>
    <property type="project" value="UniProtKB-KW"/>
</dbReference>
<dbReference type="Proteomes" id="UP000178723">
    <property type="component" value="Unassembled WGS sequence"/>
</dbReference>
<comment type="caution">
    <text evidence="5">The sequence shown here is derived from an EMBL/GenBank/DDBJ whole genome shotgun (WGS) entry which is preliminary data.</text>
</comment>
<dbReference type="PANTHER" id="PTHR34136:SF1">
    <property type="entry name" value="UDP-N-ACETYL-D-MANNOSAMINURONIC ACID TRANSFERASE"/>
    <property type="match status" value="1"/>
</dbReference>
<evidence type="ECO:0000313" key="6">
    <source>
        <dbReference type="Proteomes" id="UP000178723"/>
    </source>
</evidence>
<dbReference type="PROSITE" id="PS51462">
    <property type="entry name" value="NUDIX"/>
    <property type="match status" value="1"/>
</dbReference>
<dbReference type="InterPro" id="IPR015797">
    <property type="entry name" value="NUDIX_hydrolase-like_dom_sf"/>
</dbReference>
<dbReference type="NCBIfam" id="TIGR00696">
    <property type="entry name" value="wecG_tagA_cpsF"/>
    <property type="match status" value="1"/>
</dbReference>
<sequence length="410" mass="47088">MRTYCFNIAVDDLSQDEALKLVQKFLNDGQQHYIVTPNPEIVLQANSDYYFRRALIRADLSLVDGYGLALALKLAGCNFRNRLTGADFLNALLRHFSPNHKFFFLGAEHGTAAKAGAAASRQYGAKPIGTFEPPRGIYNIKEEIKIKDEPAHQALIKLINDEAPDFLIVALGHGQQEKWLCEFLRECPSVKVGMGVGGSLDYLANNVKRAPELMRRLGLEWLWRLANEPARSRRIFRATVIFPIKTLRWIINMKLKYRPLVVGCIINRQGEILLVERAGVPNHWQFPQGGCEPDETPRQAVRREMKEEIGTENLTIIGQSKPDVYRYRWQKIWDEQTDDAAGRRRYHGYAGQRVTVFYLKYDGPDDAIKVDKQELVAYRWVEKNKLLETIHLVRRPLAKIVLNDLARLKY</sequence>
<keyword evidence="1" id="KW-0328">Glycosyltransferase</keyword>
<accession>A0A1F7V9S0</accession>
<dbReference type="STRING" id="1802407.A3I40_00980"/>
<reference evidence="5 6" key="1">
    <citation type="journal article" date="2016" name="Nat. Commun.">
        <title>Thousands of microbial genomes shed light on interconnected biogeochemical processes in an aquifer system.</title>
        <authorList>
            <person name="Anantharaman K."/>
            <person name="Brown C.T."/>
            <person name="Hug L.A."/>
            <person name="Sharon I."/>
            <person name="Castelle C.J."/>
            <person name="Probst A.J."/>
            <person name="Thomas B.C."/>
            <person name="Singh A."/>
            <person name="Wilkins M.J."/>
            <person name="Karaoz U."/>
            <person name="Brodie E.L."/>
            <person name="Williams K.H."/>
            <person name="Hubbard S.S."/>
            <person name="Banfield J.F."/>
        </authorList>
    </citation>
    <scope>NUCLEOTIDE SEQUENCE [LARGE SCALE GENOMIC DNA]</scope>
</reference>
<evidence type="ECO:0000256" key="1">
    <source>
        <dbReference type="ARBA" id="ARBA00022676"/>
    </source>
</evidence>
<name>A0A1F7V9S0_9BACT</name>
<dbReference type="EMBL" id="MGEP01000026">
    <property type="protein sequence ID" value="OGL87260.1"/>
    <property type="molecule type" value="Genomic_DNA"/>
</dbReference>
<dbReference type="AlphaFoldDB" id="A0A1F7V9S0"/>
<keyword evidence="2" id="KW-0808">Transferase</keyword>
<dbReference type="GO" id="GO:0016758">
    <property type="term" value="F:hexosyltransferase activity"/>
    <property type="evidence" value="ECO:0007669"/>
    <property type="project" value="TreeGrafter"/>
</dbReference>
<dbReference type="Pfam" id="PF03808">
    <property type="entry name" value="Glyco_tran_WecG"/>
    <property type="match status" value="1"/>
</dbReference>
<dbReference type="CDD" id="cd06533">
    <property type="entry name" value="Glyco_transf_WecG_TagA"/>
    <property type="match status" value="1"/>
</dbReference>
<evidence type="ECO:0000256" key="2">
    <source>
        <dbReference type="ARBA" id="ARBA00022679"/>
    </source>
</evidence>
<protein>
    <recommendedName>
        <fullName evidence="4">Nudix hydrolase domain-containing protein</fullName>
    </recommendedName>
</protein>
<keyword evidence="3" id="KW-0378">Hydrolase</keyword>
<dbReference type="Pfam" id="PF00293">
    <property type="entry name" value="NUDIX"/>
    <property type="match status" value="1"/>
</dbReference>
<gene>
    <name evidence="5" type="ORF">A3I40_00980</name>
</gene>
<feature type="domain" description="Nudix hydrolase" evidence="4">
    <location>
        <begin position="256"/>
        <end position="406"/>
    </location>
</feature>
<dbReference type="SUPFAM" id="SSF55811">
    <property type="entry name" value="Nudix"/>
    <property type="match status" value="1"/>
</dbReference>
<evidence type="ECO:0000256" key="3">
    <source>
        <dbReference type="ARBA" id="ARBA00022801"/>
    </source>
</evidence>
<dbReference type="PANTHER" id="PTHR34136">
    <property type="match status" value="1"/>
</dbReference>
<organism evidence="5 6">
    <name type="scientific">Candidatus Uhrbacteria bacterium RIFCSPLOWO2_02_FULL_48_12</name>
    <dbReference type="NCBI Taxonomy" id="1802407"/>
    <lineage>
        <taxon>Bacteria</taxon>
        <taxon>Candidatus Uhriibacteriota</taxon>
    </lineage>
</organism>
<evidence type="ECO:0000313" key="5">
    <source>
        <dbReference type="EMBL" id="OGL87260.1"/>
    </source>
</evidence>
<proteinExistence type="predicted"/>
<dbReference type="InterPro" id="IPR004629">
    <property type="entry name" value="WecG_TagA_CpsF"/>
</dbReference>
<dbReference type="InterPro" id="IPR020084">
    <property type="entry name" value="NUDIX_hydrolase_CS"/>
</dbReference>